<dbReference type="PANTHER" id="PTHR34035">
    <property type="entry name" value="TESTIS-EXPRESSED PROTEIN 47"/>
    <property type="match status" value="1"/>
</dbReference>
<proteinExistence type="predicted"/>
<dbReference type="InParanoid" id="A0A6P9B364"/>
<evidence type="ECO:0000259" key="1">
    <source>
        <dbReference type="SMART" id="SM01034"/>
    </source>
</evidence>
<dbReference type="GeneID" id="117660059"/>
<dbReference type="GO" id="GO:0009882">
    <property type="term" value="F:blue light photoreceptor activity"/>
    <property type="evidence" value="ECO:0007669"/>
    <property type="project" value="InterPro"/>
</dbReference>
<dbReference type="RefSeq" id="XP_034264009.1">
    <property type="nucleotide sequence ID" value="XM_034408118.2"/>
</dbReference>
<dbReference type="InterPro" id="IPR055308">
    <property type="entry name" value="TEX47-like"/>
</dbReference>
<dbReference type="OrthoDB" id="548795at2759"/>
<gene>
    <name evidence="3" type="primary">LOC117660059</name>
</gene>
<dbReference type="GO" id="GO:0071949">
    <property type="term" value="F:FAD binding"/>
    <property type="evidence" value="ECO:0007669"/>
    <property type="project" value="InterPro"/>
</dbReference>
<dbReference type="InterPro" id="IPR007024">
    <property type="entry name" value="BLUF_domain"/>
</dbReference>
<sequence>MPGTASKPLKPYFSNTLLCMPRTLPASELIQWVIVPLLCHRLLPFRIWFCRSQVTMLRFNAGTLALGKHKKGTEMWGKWDESPDEEERTSFLNQLLLDRVLHGAEDTKSLLHRLIFLAKISPDLADKRYLAEYWEQLFLNLQRQYCQGVGVTGLLLLYPTYIIHILESSSDVLYSVLRDLRDIEQQKRVLVLDAKILVMSHNLPARLFPQWSYKVLNLPERYLKYETSHEEPVEATISECLTTLLKLGKHLLRYPKSPKNLPDHFLEKVPEFIVSQDTIGFLLECQELLSPAQFLHLFEFPPNIQMDSDSMHSLSDRLKLHLDWAALKEALKEKKSL</sequence>
<dbReference type="SMART" id="SM01034">
    <property type="entry name" value="BLUF"/>
    <property type="match status" value="1"/>
</dbReference>
<name>A0A6P9B364_PANGU</name>
<evidence type="ECO:0000313" key="3">
    <source>
        <dbReference type="RefSeq" id="XP_034264009.1"/>
    </source>
</evidence>
<reference evidence="3" key="1">
    <citation type="submission" date="2025-08" db="UniProtKB">
        <authorList>
            <consortium name="RefSeq"/>
        </authorList>
    </citation>
    <scope>IDENTIFICATION</scope>
    <source>
        <tissue evidence="3">Blood</tissue>
    </source>
</reference>
<feature type="domain" description="BLUF" evidence="1">
    <location>
        <begin position="111"/>
        <end position="215"/>
    </location>
</feature>
<protein>
    <submittedName>
        <fullName evidence="3">Testis-expressed protein 47-like isoform X1</fullName>
    </submittedName>
</protein>
<keyword evidence="2" id="KW-1185">Reference proteome</keyword>
<dbReference type="Gene3D" id="3.30.70.100">
    <property type="match status" value="1"/>
</dbReference>
<dbReference type="KEGG" id="pgut:117660059"/>
<accession>A0A6P9B364</accession>
<dbReference type="PANTHER" id="PTHR34035:SF1">
    <property type="entry name" value="TESTIS-EXPRESSED PROTEIN 47"/>
    <property type="match status" value="1"/>
</dbReference>
<dbReference type="Pfam" id="PF24787">
    <property type="entry name" value="TEX47"/>
    <property type="match status" value="1"/>
</dbReference>
<dbReference type="AlphaFoldDB" id="A0A6P9B364"/>
<dbReference type="Proteomes" id="UP001652622">
    <property type="component" value="Unplaced"/>
</dbReference>
<evidence type="ECO:0000313" key="2">
    <source>
        <dbReference type="Proteomes" id="UP001652622"/>
    </source>
</evidence>
<organism evidence="2 3">
    <name type="scientific">Pantherophis guttatus</name>
    <name type="common">Corn snake</name>
    <name type="synonym">Elaphe guttata</name>
    <dbReference type="NCBI Taxonomy" id="94885"/>
    <lineage>
        <taxon>Eukaryota</taxon>
        <taxon>Metazoa</taxon>
        <taxon>Chordata</taxon>
        <taxon>Craniata</taxon>
        <taxon>Vertebrata</taxon>
        <taxon>Euteleostomi</taxon>
        <taxon>Lepidosauria</taxon>
        <taxon>Squamata</taxon>
        <taxon>Bifurcata</taxon>
        <taxon>Unidentata</taxon>
        <taxon>Episquamata</taxon>
        <taxon>Toxicofera</taxon>
        <taxon>Serpentes</taxon>
        <taxon>Colubroidea</taxon>
        <taxon>Colubridae</taxon>
        <taxon>Colubrinae</taxon>
        <taxon>Pantherophis</taxon>
    </lineage>
</organism>